<reference evidence="1 2" key="1">
    <citation type="submission" date="2015-01" db="EMBL/GenBank/DDBJ databases">
        <title>Evolution of Trichinella species and genotypes.</title>
        <authorList>
            <person name="Korhonen P.K."/>
            <person name="Edoardo P."/>
            <person name="Giuseppe L.R."/>
            <person name="Gasser R.B."/>
        </authorList>
    </citation>
    <scope>NUCLEOTIDE SEQUENCE [LARGE SCALE GENOMIC DNA]</scope>
    <source>
        <strain evidence="1">ISS141</strain>
    </source>
</reference>
<organism evidence="1 2">
    <name type="scientific">Trichinella pseudospiralis</name>
    <name type="common">Parasitic roundworm</name>
    <dbReference type="NCBI Taxonomy" id="6337"/>
    <lineage>
        <taxon>Eukaryota</taxon>
        <taxon>Metazoa</taxon>
        <taxon>Ecdysozoa</taxon>
        <taxon>Nematoda</taxon>
        <taxon>Enoplea</taxon>
        <taxon>Dorylaimia</taxon>
        <taxon>Trichinellida</taxon>
        <taxon>Trichinellidae</taxon>
        <taxon>Trichinella</taxon>
    </lineage>
</organism>
<dbReference type="Proteomes" id="UP000054815">
    <property type="component" value="Unassembled WGS sequence"/>
</dbReference>
<accession>A0A0V0W4G3</accession>
<protein>
    <submittedName>
        <fullName evidence="1">Uncharacterized protein</fullName>
    </submittedName>
</protein>
<evidence type="ECO:0000313" key="2">
    <source>
        <dbReference type="Proteomes" id="UP000054815"/>
    </source>
</evidence>
<gene>
    <name evidence="1" type="ORF">T4E_8626</name>
</gene>
<name>A0A0V0W4G3_TRIPS</name>
<dbReference type="AlphaFoldDB" id="A0A0V0W4G3"/>
<dbReference type="EMBL" id="JYDU01001220">
    <property type="protein sequence ID" value="KRX70616.1"/>
    <property type="molecule type" value="Genomic_DNA"/>
</dbReference>
<proteinExistence type="predicted"/>
<evidence type="ECO:0000313" key="1">
    <source>
        <dbReference type="EMBL" id="KRX70616.1"/>
    </source>
</evidence>
<sequence length="36" mass="4241">MREPTMHLTVHRIRDLNACVVFAEGIYQSPRPSRMQ</sequence>
<comment type="caution">
    <text evidence="1">The sequence shown here is derived from an EMBL/GenBank/DDBJ whole genome shotgun (WGS) entry which is preliminary data.</text>
</comment>